<comment type="function">
    <text evidence="6">3'-to-5' exoribonuclease specific for small oligoribonucleotides.</text>
</comment>
<evidence type="ECO:0000259" key="7">
    <source>
        <dbReference type="SMART" id="SM00479"/>
    </source>
</evidence>
<dbReference type="Pfam" id="PF00929">
    <property type="entry name" value="RNase_T"/>
    <property type="match status" value="1"/>
</dbReference>
<dbReference type="Gene3D" id="3.30.420.10">
    <property type="entry name" value="Ribonuclease H-like superfamily/Ribonuclease H"/>
    <property type="match status" value="1"/>
</dbReference>
<dbReference type="EMBL" id="CAADFD010000083">
    <property type="protein sequence ID" value="VFJ63435.1"/>
    <property type="molecule type" value="Genomic_DNA"/>
</dbReference>
<dbReference type="NCBIfam" id="NF003765">
    <property type="entry name" value="PRK05359.1"/>
    <property type="match status" value="1"/>
</dbReference>
<evidence type="ECO:0000256" key="1">
    <source>
        <dbReference type="ARBA" id="ARBA00009921"/>
    </source>
</evidence>
<keyword evidence="4 6" id="KW-0269">Exonuclease</keyword>
<feature type="domain" description="Exonuclease" evidence="7">
    <location>
        <begin position="7"/>
        <end position="180"/>
    </location>
</feature>
<evidence type="ECO:0000256" key="5">
    <source>
        <dbReference type="ARBA" id="ARBA00070964"/>
    </source>
</evidence>
<dbReference type="PANTHER" id="PTHR11046">
    <property type="entry name" value="OLIGORIBONUCLEASE, MITOCHONDRIAL"/>
    <property type="match status" value="1"/>
</dbReference>
<dbReference type="GO" id="GO:0000175">
    <property type="term" value="F:3'-5'-RNA exonuclease activity"/>
    <property type="evidence" value="ECO:0007669"/>
    <property type="project" value="InterPro"/>
</dbReference>
<dbReference type="HAMAP" id="MF_00045">
    <property type="entry name" value="Oligoribonuclease"/>
    <property type="match status" value="1"/>
</dbReference>
<keyword evidence="2 6" id="KW-0540">Nuclease</keyword>
<organism evidence="8">
    <name type="scientific">Candidatus Kentrum sp. FW</name>
    <dbReference type="NCBI Taxonomy" id="2126338"/>
    <lineage>
        <taxon>Bacteria</taxon>
        <taxon>Pseudomonadati</taxon>
        <taxon>Pseudomonadota</taxon>
        <taxon>Gammaproteobacteria</taxon>
        <taxon>Candidatus Kentrum</taxon>
    </lineage>
</organism>
<dbReference type="SUPFAM" id="SSF53098">
    <property type="entry name" value="Ribonuclease H-like"/>
    <property type="match status" value="1"/>
</dbReference>
<dbReference type="CDD" id="cd06135">
    <property type="entry name" value="Orn"/>
    <property type="match status" value="1"/>
</dbReference>
<proteinExistence type="inferred from homology"/>
<sequence length="199" mass="22672">MVQNTDNLIWIDLEMTGLDPSSNRVIEIATVITNPFLDVLAEGPVLAVHQSDQILGKMDAWCTDQHGKSGLTDRVRRSTHREAEAEQMTLDFVSRYVPEGESPMCGNSISLDRRFLLRYMPKLAAYFHYRNLDVSTLKELCKRWAPDIYQGFEKKNSHLALDDIHESIDELKYYRAHLFKPFDAGEVSGTLQGEHATGK</sequence>
<gene>
    <name evidence="6" type="primary">orn</name>
    <name evidence="8" type="ORF">BECKFW1821B_GA0114236_10837</name>
</gene>
<comment type="similarity">
    <text evidence="1 6">Belongs to the oligoribonuclease family.</text>
</comment>
<evidence type="ECO:0000256" key="4">
    <source>
        <dbReference type="ARBA" id="ARBA00022839"/>
    </source>
</evidence>
<evidence type="ECO:0000256" key="6">
    <source>
        <dbReference type="HAMAP-Rule" id="MF_00045"/>
    </source>
</evidence>
<dbReference type="PANTHER" id="PTHR11046:SF0">
    <property type="entry name" value="OLIGORIBONUCLEASE, MITOCHONDRIAL"/>
    <property type="match status" value="1"/>
</dbReference>
<dbReference type="InterPro" id="IPR022894">
    <property type="entry name" value="Oligoribonuclease"/>
</dbReference>
<dbReference type="InterPro" id="IPR013520">
    <property type="entry name" value="Ribonucl_H"/>
</dbReference>
<feature type="active site" evidence="6">
    <location>
        <position position="129"/>
    </location>
</feature>
<name>A0A450T9Q4_9GAMM</name>
<dbReference type="AlphaFoldDB" id="A0A450T9Q4"/>
<evidence type="ECO:0000256" key="2">
    <source>
        <dbReference type="ARBA" id="ARBA00022722"/>
    </source>
</evidence>
<dbReference type="InterPro" id="IPR036397">
    <property type="entry name" value="RNaseH_sf"/>
</dbReference>
<evidence type="ECO:0000256" key="3">
    <source>
        <dbReference type="ARBA" id="ARBA00022801"/>
    </source>
</evidence>
<protein>
    <recommendedName>
        <fullName evidence="5 6">Oligoribonuclease</fullName>
        <ecNumber evidence="6">3.1.-.-</ecNumber>
    </recommendedName>
</protein>
<dbReference type="GO" id="GO:0005737">
    <property type="term" value="C:cytoplasm"/>
    <property type="evidence" value="ECO:0007669"/>
    <property type="project" value="UniProtKB-SubCell"/>
</dbReference>
<dbReference type="InterPro" id="IPR012337">
    <property type="entry name" value="RNaseH-like_sf"/>
</dbReference>
<dbReference type="GO" id="GO:0006259">
    <property type="term" value="P:DNA metabolic process"/>
    <property type="evidence" value="ECO:0007669"/>
    <property type="project" value="UniProtKB-ARBA"/>
</dbReference>
<reference evidence="8" key="1">
    <citation type="submission" date="2019-02" db="EMBL/GenBank/DDBJ databases">
        <authorList>
            <person name="Gruber-Vodicka R. H."/>
            <person name="Seah K. B. B."/>
        </authorList>
    </citation>
    <scope>NUCLEOTIDE SEQUENCE</scope>
    <source>
        <strain evidence="8">BECK_BZ106</strain>
    </source>
</reference>
<dbReference type="EC" id="3.1.-.-" evidence="6"/>
<keyword evidence="3 6" id="KW-0378">Hydrolase</keyword>
<dbReference type="GO" id="GO:0003676">
    <property type="term" value="F:nucleic acid binding"/>
    <property type="evidence" value="ECO:0007669"/>
    <property type="project" value="InterPro"/>
</dbReference>
<dbReference type="FunFam" id="3.30.420.10:FF:000003">
    <property type="entry name" value="Oligoribonuclease"/>
    <property type="match status" value="1"/>
</dbReference>
<keyword evidence="6" id="KW-0963">Cytoplasm</keyword>
<comment type="subcellular location">
    <subcellularLocation>
        <location evidence="6">Cytoplasm</location>
    </subcellularLocation>
</comment>
<accession>A0A450T9Q4</accession>
<dbReference type="SMART" id="SM00479">
    <property type="entry name" value="EXOIII"/>
    <property type="match status" value="1"/>
</dbReference>
<evidence type="ECO:0000313" key="8">
    <source>
        <dbReference type="EMBL" id="VFJ63435.1"/>
    </source>
</evidence>